<name>X1QH96_9ZZZZ</name>
<dbReference type="EMBL" id="BARW01004909">
    <property type="protein sequence ID" value="GAI67862.1"/>
    <property type="molecule type" value="Genomic_DNA"/>
</dbReference>
<comment type="caution">
    <text evidence="1">The sequence shown here is derived from an EMBL/GenBank/DDBJ whole genome shotgun (WGS) entry which is preliminary data.</text>
</comment>
<proteinExistence type="predicted"/>
<reference evidence="1" key="1">
    <citation type="journal article" date="2014" name="Front. Microbiol.">
        <title>High frequency of phylogenetically diverse reductive dehalogenase-homologous genes in deep subseafloor sedimentary metagenomes.</title>
        <authorList>
            <person name="Kawai M."/>
            <person name="Futagami T."/>
            <person name="Toyoda A."/>
            <person name="Takaki Y."/>
            <person name="Nishi S."/>
            <person name="Hori S."/>
            <person name="Arai W."/>
            <person name="Tsubouchi T."/>
            <person name="Morono Y."/>
            <person name="Uchiyama I."/>
            <person name="Ito T."/>
            <person name="Fujiyama A."/>
            <person name="Inagaki F."/>
            <person name="Takami H."/>
        </authorList>
    </citation>
    <scope>NUCLEOTIDE SEQUENCE</scope>
    <source>
        <strain evidence="1">Expedition CK06-06</strain>
    </source>
</reference>
<organism evidence="1">
    <name type="scientific">marine sediment metagenome</name>
    <dbReference type="NCBI Taxonomy" id="412755"/>
    <lineage>
        <taxon>unclassified sequences</taxon>
        <taxon>metagenomes</taxon>
        <taxon>ecological metagenomes</taxon>
    </lineage>
</organism>
<feature type="non-terminal residue" evidence="1">
    <location>
        <position position="128"/>
    </location>
</feature>
<protein>
    <submittedName>
        <fullName evidence="1">Uncharacterized protein</fullName>
    </submittedName>
</protein>
<dbReference type="AlphaFoldDB" id="X1QH96"/>
<accession>X1QH96</accession>
<evidence type="ECO:0000313" key="1">
    <source>
        <dbReference type="EMBL" id="GAI67862.1"/>
    </source>
</evidence>
<gene>
    <name evidence="1" type="ORF">S12H4_11107</name>
</gene>
<sequence length="128" mass="14461">MYTGDTIDTDLITSLYNRTAYADNLTGVDEDFRINTFTFGALYRYNTNLSIGGRLGLSMRKQEGRNNGDNSYNLDRSPSDPNSLDIVLRANQFNISRNYSGNTFNAGLTFEYQTTPNIFSIFEITGYT</sequence>